<dbReference type="Proteomes" id="UP000000768">
    <property type="component" value="Chromosome 10"/>
</dbReference>
<protein>
    <submittedName>
        <fullName evidence="1">Uncharacterized protein</fullName>
    </submittedName>
</protein>
<dbReference type="InParanoid" id="A0A1W0VRX9"/>
<dbReference type="AlphaFoldDB" id="A0A1W0VRX9"/>
<organism evidence="1 2">
    <name type="scientific">Sorghum bicolor</name>
    <name type="common">Sorghum</name>
    <name type="synonym">Sorghum vulgare</name>
    <dbReference type="NCBI Taxonomy" id="4558"/>
    <lineage>
        <taxon>Eukaryota</taxon>
        <taxon>Viridiplantae</taxon>
        <taxon>Streptophyta</taxon>
        <taxon>Embryophyta</taxon>
        <taxon>Tracheophyta</taxon>
        <taxon>Spermatophyta</taxon>
        <taxon>Magnoliopsida</taxon>
        <taxon>Liliopsida</taxon>
        <taxon>Poales</taxon>
        <taxon>Poaceae</taxon>
        <taxon>PACMAD clade</taxon>
        <taxon>Panicoideae</taxon>
        <taxon>Andropogonodae</taxon>
        <taxon>Andropogoneae</taxon>
        <taxon>Sorghinae</taxon>
        <taxon>Sorghum</taxon>
    </lineage>
</organism>
<sequence length="42" mass="4838">MIYIYSVGLSVVNALSEDTWKTKVAYLLMEGNPNFSSRKYFT</sequence>
<reference evidence="1 2" key="1">
    <citation type="journal article" date="2009" name="Nature">
        <title>The Sorghum bicolor genome and the diversification of grasses.</title>
        <authorList>
            <person name="Paterson A.H."/>
            <person name="Bowers J.E."/>
            <person name="Bruggmann R."/>
            <person name="Dubchak I."/>
            <person name="Grimwood J."/>
            <person name="Gundlach H."/>
            <person name="Haberer G."/>
            <person name="Hellsten U."/>
            <person name="Mitros T."/>
            <person name="Poliakov A."/>
            <person name="Schmutz J."/>
            <person name="Spannagl M."/>
            <person name="Tang H."/>
            <person name="Wang X."/>
            <person name="Wicker T."/>
            <person name="Bharti A.K."/>
            <person name="Chapman J."/>
            <person name="Feltus F.A."/>
            <person name="Gowik U."/>
            <person name="Grigoriev I.V."/>
            <person name="Lyons E."/>
            <person name="Maher C.A."/>
            <person name="Martis M."/>
            <person name="Narechania A."/>
            <person name="Otillar R.P."/>
            <person name="Penning B.W."/>
            <person name="Salamov A.A."/>
            <person name="Wang Y."/>
            <person name="Zhang L."/>
            <person name="Carpita N.C."/>
            <person name="Freeling M."/>
            <person name="Gingle A.R."/>
            <person name="Hash C.T."/>
            <person name="Keller B."/>
            <person name="Klein P."/>
            <person name="Kresovich S."/>
            <person name="McCann M.C."/>
            <person name="Ming R."/>
            <person name="Peterson D.G."/>
            <person name="Mehboob-ur-Rahman"/>
            <person name="Ware D."/>
            <person name="Westhoff P."/>
            <person name="Mayer K.F."/>
            <person name="Messing J."/>
            <person name="Rokhsar D.S."/>
        </authorList>
    </citation>
    <scope>NUCLEOTIDE SEQUENCE [LARGE SCALE GENOMIC DNA]</scope>
    <source>
        <strain evidence="2">cv. BTx623</strain>
    </source>
</reference>
<gene>
    <name evidence="1" type="ORF">SORBI_3010G079650</name>
</gene>
<reference evidence="2" key="2">
    <citation type="journal article" date="2018" name="Plant J.">
        <title>The Sorghum bicolor reference genome: improved assembly, gene annotations, a transcriptome atlas, and signatures of genome organization.</title>
        <authorList>
            <person name="McCormick R.F."/>
            <person name="Truong S.K."/>
            <person name="Sreedasyam A."/>
            <person name="Jenkins J."/>
            <person name="Shu S."/>
            <person name="Sims D."/>
            <person name="Kennedy M."/>
            <person name="Amirebrahimi M."/>
            <person name="Weers B.D."/>
            <person name="McKinley B."/>
            <person name="Mattison A."/>
            <person name="Morishige D.T."/>
            <person name="Grimwood J."/>
            <person name="Schmutz J."/>
            <person name="Mullet J.E."/>
        </authorList>
    </citation>
    <scope>NUCLEOTIDE SEQUENCE [LARGE SCALE GENOMIC DNA]</scope>
    <source>
        <strain evidence="2">cv. BTx623</strain>
    </source>
</reference>
<evidence type="ECO:0000313" key="2">
    <source>
        <dbReference type="Proteomes" id="UP000000768"/>
    </source>
</evidence>
<proteinExistence type="predicted"/>
<keyword evidence="2" id="KW-1185">Reference proteome</keyword>
<dbReference type="EMBL" id="CM000769">
    <property type="protein sequence ID" value="OQU76036.1"/>
    <property type="molecule type" value="Genomic_DNA"/>
</dbReference>
<dbReference type="Gramene" id="OQU76036">
    <property type="protein sequence ID" value="OQU76036"/>
    <property type="gene ID" value="SORBI_3010G079650"/>
</dbReference>
<evidence type="ECO:0000313" key="1">
    <source>
        <dbReference type="EMBL" id="OQU76036.1"/>
    </source>
</evidence>
<name>A0A1W0VRX9_SORBI</name>
<accession>A0A1W0VRX9</accession>